<dbReference type="Proteomes" id="UP000274271">
    <property type="component" value="Unassembled WGS sequence"/>
</dbReference>
<reference evidence="2 3" key="1">
    <citation type="submission" date="2018-11" db="EMBL/GenBank/DDBJ databases">
        <authorList>
            <person name="Zhou Z."/>
            <person name="Wang G."/>
        </authorList>
    </citation>
    <scope>NUCLEOTIDE SEQUENCE [LARGE SCALE GENOMIC DNA]</scope>
    <source>
        <strain evidence="2 3">KCTC42998</strain>
    </source>
</reference>
<dbReference type="Gene3D" id="2.60.120.10">
    <property type="entry name" value="Jelly Rolls"/>
    <property type="match status" value="1"/>
</dbReference>
<accession>A0A3P1CIR2</accession>
<dbReference type="InterPro" id="IPR014710">
    <property type="entry name" value="RmlC-like_jellyroll"/>
</dbReference>
<dbReference type="InterPro" id="IPR000595">
    <property type="entry name" value="cNMP-bd_dom"/>
</dbReference>
<evidence type="ECO:0000313" key="2">
    <source>
        <dbReference type="EMBL" id="RRB12784.1"/>
    </source>
</evidence>
<dbReference type="PROSITE" id="PS50042">
    <property type="entry name" value="CNMP_BINDING_3"/>
    <property type="match status" value="1"/>
</dbReference>
<dbReference type="SUPFAM" id="SSF51206">
    <property type="entry name" value="cAMP-binding domain-like"/>
    <property type="match status" value="1"/>
</dbReference>
<feature type="domain" description="Cyclic nucleotide-binding" evidence="1">
    <location>
        <begin position="19"/>
        <end position="117"/>
    </location>
</feature>
<proteinExistence type="predicted"/>
<dbReference type="InterPro" id="IPR018490">
    <property type="entry name" value="cNMP-bd_dom_sf"/>
</dbReference>
<sequence length="199" mass="23358">MKEILYSQFLDTLLEICPINEETKSLLYPYLNSQKLPKGTHLLSIGEISDKVFYIGKGLIRSYYFLDEKEVTGWIAAEGEFVSSIYSFLREKPSFENIELLEDSQLLFISYSDLQQLYYTHPIANRIGRILSEKYLLISDERIRSLRMLKAEERYYRFCLQYPSICTRAPLKHIASYLGLSRFTLSRLRGQKIKLDLLP</sequence>
<comment type="caution">
    <text evidence="2">The sequence shown here is derived from an EMBL/GenBank/DDBJ whole genome shotgun (WGS) entry which is preliminary data.</text>
</comment>
<evidence type="ECO:0000259" key="1">
    <source>
        <dbReference type="PROSITE" id="PS50042"/>
    </source>
</evidence>
<protein>
    <submittedName>
        <fullName evidence="2">Crp/Fnr family transcriptional regulator</fullName>
    </submittedName>
</protein>
<dbReference type="OrthoDB" id="680421at2"/>
<evidence type="ECO:0000313" key="3">
    <source>
        <dbReference type="Proteomes" id="UP000274271"/>
    </source>
</evidence>
<dbReference type="EMBL" id="RQJP01000004">
    <property type="protein sequence ID" value="RRB12784.1"/>
    <property type="molecule type" value="Genomic_DNA"/>
</dbReference>
<dbReference type="Pfam" id="PF00027">
    <property type="entry name" value="cNMP_binding"/>
    <property type="match status" value="1"/>
</dbReference>
<gene>
    <name evidence="2" type="ORF">EHT87_21650</name>
</gene>
<organism evidence="2 3">
    <name type="scientific">Larkinella knui</name>
    <dbReference type="NCBI Taxonomy" id="2025310"/>
    <lineage>
        <taxon>Bacteria</taxon>
        <taxon>Pseudomonadati</taxon>
        <taxon>Bacteroidota</taxon>
        <taxon>Cytophagia</taxon>
        <taxon>Cytophagales</taxon>
        <taxon>Spirosomataceae</taxon>
        <taxon>Larkinella</taxon>
    </lineage>
</organism>
<dbReference type="RefSeq" id="WP_124908733.1">
    <property type="nucleotide sequence ID" value="NZ_RQJP01000004.1"/>
</dbReference>
<name>A0A3P1CIR2_9BACT</name>
<dbReference type="AlphaFoldDB" id="A0A3P1CIR2"/>
<keyword evidence="3" id="KW-1185">Reference proteome</keyword>